<evidence type="ECO:0000313" key="6">
    <source>
        <dbReference type="Proteomes" id="UP000782241"/>
    </source>
</evidence>
<keyword evidence="1 3" id="KW-0732">Signal</keyword>
<dbReference type="Gene3D" id="2.60.40.10">
    <property type="entry name" value="Immunoglobulins"/>
    <property type="match status" value="1"/>
</dbReference>
<proteinExistence type="predicted"/>
<gene>
    <name evidence="5" type="ORF">KAF25_002106</name>
</gene>
<dbReference type="CDD" id="cd02851">
    <property type="entry name" value="E_set_GO_C"/>
    <property type="match status" value="1"/>
</dbReference>
<evidence type="ECO:0000256" key="2">
    <source>
        <dbReference type="SAM" id="MobiDB-lite"/>
    </source>
</evidence>
<feature type="compositionally biased region" description="Low complexity" evidence="2">
    <location>
        <begin position="136"/>
        <end position="155"/>
    </location>
</feature>
<feature type="chain" id="PRO_5040139625" description="WSC domain-containing protein" evidence="3">
    <location>
        <begin position="20"/>
        <end position="901"/>
    </location>
</feature>
<dbReference type="AlphaFoldDB" id="A0A9P7H754"/>
<keyword evidence="6" id="KW-1185">Reference proteome</keyword>
<dbReference type="InterPro" id="IPR002889">
    <property type="entry name" value="WSC_carb-bd"/>
</dbReference>
<feature type="region of interest" description="Disordered" evidence="2">
    <location>
        <begin position="129"/>
        <end position="155"/>
    </location>
</feature>
<dbReference type="InterPro" id="IPR037293">
    <property type="entry name" value="Gal_Oxidase_central_sf"/>
</dbReference>
<dbReference type="Gene3D" id="2.130.10.80">
    <property type="entry name" value="Galactose oxidase/kelch, beta-propeller"/>
    <property type="match status" value="1"/>
</dbReference>
<dbReference type="Pfam" id="PF01822">
    <property type="entry name" value="WSC"/>
    <property type="match status" value="3"/>
</dbReference>
<dbReference type="PANTHER" id="PTHR32208">
    <property type="entry name" value="SECRETED PROTEIN-RELATED"/>
    <property type="match status" value="1"/>
</dbReference>
<organism evidence="5 6">
    <name type="scientific">Fusarium avenaceum</name>
    <dbReference type="NCBI Taxonomy" id="40199"/>
    <lineage>
        <taxon>Eukaryota</taxon>
        <taxon>Fungi</taxon>
        <taxon>Dikarya</taxon>
        <taxon>Ascomycota</taxon>
        <taxon>Pezizomycotina</taxon>
        <taxon>Sordariomycetes</taxon>
        <taxon>Hypocreomycetidae</taxon>
        <taxon>Hypocreales</taxon>
        <taxon>Nectriaceae</taxon>
        <taxon>Fusarium</taxon>
        <taxon>Fusarium tricinctum species complex</taxon>
    </lineage>
</organism>
<dbReference type="InterPro" id="IPR015202">
    <property type="entry name" value="GO-like_E_set"/>
</dbReference>
<dbReference type="InterPro" id="IPR013783">
    <property type="entry name" value="Ig-like_fold"/>
</dbReference>
<dbReference type="PANTHER" id="PTHR32208:SF105">
    <property type="entry name" value="COPPER RADICAL OXIDASE"/>
    <property type="match status" value="1"/>
</dbReference>
<dbReference type="InterPro" id="IPR009880">
    <property type="entry name" value="Glyoxal_oxidase_N"/>
</dbReference>
<sequence>MSVLRLAALGAAFFHLSSAGTVLRRDLEPPEAPVEGWSYLGCYVDNVNSRALNGPVHYDETGLTAETCIAHCAGLGYAFAGMEYSKECFCGSKRPTNKTKESDCSMPCTGDADQPCGAGDRLTVFGKSSAGGTGVPSAEPTQTASATSSAVATSGPVATDLPENWSYRGCYIDPPGRAMEQAGTSSSMTPQKCIATCIEKGFKVAGLEYAEECYCGNALNNAASMTKESDCNMPCKGDGDQLCGAGNRLSLYSDGDFPIWPIPVPKKDDLPGDWEYKGCIFDNNNPYVLEWLYEDSPSYATSNMTIETCLARCQKFGYSAGGIEYGRQCVCGDLGAVEAKGDIWKDDSFCSMPCPGNRNYTCGSGNHINYYEWTGTSLNTFHYAKGAAAGKYDHFSTSPIIPLISSVGINNKVVFVEKHGTSDDDTEGSFEFDYSSNTYRELALKTDVFCSASFTLPDKAGRIINIGGWSAESVYGIRFFTPDSPQGVDNGTNVWEEDYTKLRLFDPRWYPTAIVLSNGSILAMGGESGSDAPIVPSAEVLPHPDGVTKSTYLDYLERAENIGRTNSYPHMAILPSGNIFFTQFNESRLLSQVDFQSIRKLPDMPGQVDNPLTGRNYPLQGTMMVLPQKAPFTDPVEVLICGGTTHEPGNEALDNCVLMEPDTPGAEWTIERMPSKRVMPNMVALPDGRYLILGGAQVGRGGFGLADNANLNAVMYDPSEALGHRMTVLANTTIARLYHSEAVLLSDGKVLVSGSDPQDQGKHPQEKRIEYFWPDYLLSGATQPNFTISQRDWAYGGSYTFTLTSDLEAGASKMRVSLMASVGATHGVSMGQRTLFPDVSCSGKTCTVTAPPNAFVSPPSWYQMFVLDGPTPSHSIWVRIGGDPGRLGDWPKLPGFTAPGV</sequence>
<evidence type="ECO:0000313" key="5">
    <source>
        <dbReference type="EMBL" id="KAG5659547.1"/>
    </source>
</evidence>
<feature type="domain" description="WSC" evidence="4">
    <location>
        <begin position="164"/>
        <end position="255"/>
    </location>
</feature>
<reference evidence="5" key="1">
    <citation type="submission" date="2021-04" db="EMBL/GenBank/DDBJ databases">
        <title>Draft genome of Fusarium avenaceum strain F156N33, isolated from an atmospheric sample in Virginia.</title>
        <authorList>
            <person name="Yang S."/>
            <person name="Vinatzer B.A."/>
            <person name="Coleman J."/>
        </authorList>
    </citation>
    <scope>NUCLEOTIDE SEQUENCE</scope>
    <source>
        <strain evidence="5">F156N33</strain>
    </source>
</reference>
<dbReference type="SMART" id="SM00321">
    <property type="entry name" value="WSC"/>
    <property type="match status" value="3"/>
</dbReference>
<dbReference type="InterPro" id="IPR014756">
    <property type="entry name" value="Ig_E-set"/>
</dbReference>
<dbReference type="InterPro" id="IPR011043">
    <property type="entry name" value="Gal_Oxase/kelch_b-propeller"/>
</dbReference>
<feature type="domain" description="WSC" evidence="4">
    <location>
        <begin position="273"/>
        <end position="374"/>
    </location>
</feature>
<dbReference type="Pfam" id="PF09118">
    <property type="entry name" value="GO-like_E_set"/>
    <property type="match status" value="1"/>
</dbReference>
<dbReference type="EMBL" id="JAGPUO010000011">
    <property type="protein sequence ID" value="KAG5659547.1"/>
    <property type="molecule type" value="Genomic_DNA"/>
</dbReference>
<protein>
    <recommendedName>
        <fullName evidence="4">WSC domain-containing protein</fullName>
    </recommendedName>
</protein>
<dbReference type="SUPFAM" id="SSF81296">
    <property type="entry name" value="E set domains"/>
    <property type="match status" value="1"/>
</dbReference>
<evidence type="ECO:0000256" key="3">
    <source>
        <dbReference type="SAM" id="SignalP"/>
    </source>
</evidence>
<name>A0A9P7H754_9HYPO</name>
<evidence type="ECO:0000259" key="4">
    <source>
        <dbReference type="PROSITE" id="PS51212"/>
    </source>
</evidence>
<comment type="caution">
    <text evidence="5">The sequence shown here is derived from an EMBL/GenBank/DDBJ whole genome shotgun (WGS) entry which is preliminary data.</text>
</comment>
<dbReference type="Pfam" id="PF07250">
    <property type="entry name" value="Glyoxal_oxid_N"/>
    <property type="match status" value="1"/>
</dbReference>
<accession>A0A9P7H754</accession>
<dbReference type="SUPFAM" id="SSF50965">
    <property type="entry name" value="Galactose oxidase, central domain"/>
    <property type="match status" value="1"/>
</dbReference>
<dbReference type="Proteomes" id="UP000782241">
    <property type="component" value="Unassembled WGS sequence"/>
</dbReference>
<feature type="domain" description="WSC" evidence="4">
    <location>
        <begin position="36"/>
        <end position="128"/>
    </location>
</feature>
<feature type="signal peptide" evidence="3">
    <location>
        <begin position="1"/>
        <end position="19"/>
    </location>
</feature>
<evidence type="ECO:0000256" key="1">
    <source>
        <dbReference type="ARBA" id="ARBA00022729"/>
    </source>
</evidence>
<dbReference type="PROSITE" id="PS51212">
    <property type="entry name" value="WSC"/>
    <property type="match status" value="3"/>
</dbReference>